<dbReference type="EMBL" id="VSSQ01000346">
    <property type="protein sequence ID" value="MPL92048.1"/>
    <property type="molecule type" value="Genomic_DNA"/>
</dbReference>
<sequence>MSKIKCPICQFKQPEDGRTTCEICGASLFQEKPKKEKKERKKMTEAGKLVLGISFVVFLVLGYTWYQKHNEPASPQWFHMRQLPPAPPAPRKDRQKTVDKYVAYAIATEFVEDRLLAPKTADFPSFRPEAVQQVNYDTWIVNSYVDSQNAFRAMIRTHYRAKVMVLGDGSWKLLDLQTK</sequence>
<feature type="transmembrane region" description="Helical" evidence="1">
    <location>
        <begin position="46"/>
        <end position="66"/>
    </location>
</feature>
<evidence type="ECO:0000256" key="1">
    <source>
        <dbReference type="SAM" id="Phobius"/>
    </source>
</evidence>
<accession>A0A644VL23</accession>
<organism evidence="2">
    <name type="scientific">bioreactor metagenome</name>
    <dbReference type="NCBI Taxonomy" id="1076179"/>
    <lineage>
        <taxon>unclassified sequences</taxon>
        <taxon>metagenomes</taxon>
        <taxon>ecological metagenomes</taxon>
    </lineage>
</organism>
<protein>
    <submittedName>
        <fullName evidence="2">Uncharacterized protein</fullName>
    </submittedName>
</protein>
<name>A0A644VL23_9ZZZZ</name>
<proteinExistence type="predicted"/>
<keyword evidence="1" id="KW-0812">Transmembrane</keyword>
<gene>
    <name evidence="2" type="ORF">SDC9_38139</name>
</gene>
<reference evidence="2" key="1">
    <citation type="submission" date="2019-08" db="EMBL/GenBank/DDBJ databases">
        <authorList>
            <person name="Kucharzyk K."/>
            <person name="Murdoch R.W."/>
            <person name="Higgins S."/>
            <person name="Loffler F."/>
        </authorList>
    </citation>
    <scope>NUCLEOTIDE SEQUENCE</scope>
</reference>
<comment type="caution">
    <text evidence="2">The sequence shown here is derived from an EMBL/GenBank/DDBJ whole genome shotgun (WGS) entry which is preliminary data.</text>
</comment>
<keyword evidence="1" id="KW-1133">Transmembrane helix</keyword>
<dbReference type="AlphaFoldDB" id="A0A644VL23"/>
<keyword evidence="1" id="KW-0472">Membrane</keyword>
<evidence type="ECO:0000313" key="2">
    <source>
        <dbReference type="EMBL" id="MPL92048.1"/>
    </source>
</evidence>